<dbReference type="EMBL" id="JATAAI010000014">
    <property type="protein sequence ID" value="KAK1741199.1"/>
    <property type="molecule type" value="Genomic_DNA"/>
</dbReference>
<feature type="region of interest" description="Disordered" evidence="1">
    <location>
        <begin position="130"/>
        <end position="174"/>
    </location>
</feature>
<proteinExistence type="predicted"/>
<feature type="region of interest" description="Disordered" evidence="1">
    <location>
        <begin position="54"/>
        <end position="97"/>
    </location>
</feature>
<keyword evidence="3" id="KW-1185">Reference proteome</keyword>
<evidence type="ECO:0000256" key="1">
    <source>
        <dbReference type="SAM" id="MobiDB-lite"/>
    </source>
</evidence>
<comment type="caution">
    <text evidence="2">The sequence shown here is derived from an EMBL/GenBank/DDBJ whole genome shotgun (WGS) entry which is preliminary data.</text>
</comment>
<gene>
    <name evidence="2" type="ORF">QTG54_008451</name>
</gene>
<feature type="compositionally biased region" description="Polar residues" evidence="1">
    <location>
        <begin position="165"/>
        <end position="174"/>
    </location>
</feature>
<organism evidence="2 3">
    <name type="scientific">Skeletonema marinoi</name>
    <dbReference type="NCBI Taxonomy" id="267567"/>
    <lineage>
        <taxon>Eukaryota</taxon>
        <taxon>Sar</taxon>
        <taxon>Stramenopiles</taxon>
        <taxon>Ochrophyta</taxon>
        <taxon>Bacillariophyta</taxon>
        <taxon>Coscinodiscophyceae</taxon>
        <taxon>Thalassiosirophycidae</taxon>
        <taxon>Thalassiosirales</taxon>
        <taxon>Skeletonemataceae</taxon>
        <taxon>Skeletonema</taxon>
        <taxon>Skeletonema marinoi-dohrnii complex</taxon>
    </lineage>
</organism>
<sequence length="174" mass="18939">MNNGNNIIMHHQLFTPVRVQAGEQAATIQLAPRPSAATLLPEALSSGPSFPCLDTAPSIPHELSMLDSEGDQGDGGSNYRGRSCSRDSHKQRVRSLAPPKIIRLRPRFTHFYPSNNDHSSAVVGNAIVSQSSSFDPSRMSRGTKNPDLVDDMQSMRRSSLLDGQVNRSSFPRAA</sequence>
<dbReference type="Proteomes" id="UP001224775">
    <property type="component" value="Unassembled WGS sequence"/>
</dbReference>
<evidence type="ECO:0000313" key="3">
    <source>
        <dbReference type="Proteomes" id="UP001224775"/>
    </source>
</evidence>
<evidence type="ECO:0000313" key="2">
    <source>
        <dbReference type="EMBL" id="KAK1741199.1"/>
    </source>
</evidence>
<protein>
    <submittedName>
        <fullName evidence="2">Uncharacterized protein</fullName>
    </submittedName>
</protein>
<reference evidence="2" key="1">
    <citation type="submission" date="2023-06" db="EMBL/GenBank/DDBJ databases">
        <title>Survivors Of The Sea: Transcriptome response of Skeletonema marinoi to long-term dormancy.</title>
        <authorList>
            <person name="Pinder M.I.M."/>
            <person name="Kourtchenko O."/>
            <person name="Robertson E.K."/>
            <person name="Larsson T."/>
            <person name="Maumus F."/>
            <person name="Osuna-Cruz C.M."/>
            <person name="Vancaester E."/>
            <person name="Stenow R."/>
            <person name="Vandepoele K."/>
            <person name="Ploug H."/>
            <person name="Bruchert V."/>
            <person name="Godhe A."/>
            <person name="Topel M."/>
        </authorList>
    </citation>
    <scope>NUCLEOTIDE SEQUENCE</scope>
    <source>
        <strain evidence="2">R05AC</strain>
    </source>
</reference>
<feature type="compositionally biased region" description="Polar residues" evidence="1">
    <location>
        <begin position="130"/>
        <end position="143"/>
    </location>
</feature>
<dbReference type="AlphaFoldDB" id="A0AAD8Y8Y2"/>
<accession>A0AAD8Y8Y2</accession>
<name>A0AAD8Y8Y2_9STRA</name>